<dbReference type="PANTHER" id="PTHR43478">
    <property type="entry name" value="NA+/H+ ANTIPORTER-RELATED"/>
    <property type="match status" value="1"/>
</dbReference>
<sequence length="569" mass="58371">MRSSIFLLAVGATSFAAPPLAKPPRFQQRRAPVAAASPAALALRGGGVGLGGPLSLLPPVTTLSFALATKQVTPALLVGIWSGCLLLYDLNPLVALLKTLDTHIVNAVVDREHATVILFNLILGATIGLVQKGGGAQGLAASLKRFAKDARSCLATACALAGLIFFDDYASILIVGNSFRPLLPALRVCKEKFAGLLHFVAVCVSASSPVSSWIGQQVGMVSTATAGVPAGKLPSPFVLTLGTLPYRFFPLCLLAFVAATVTTGRDFGPMRDAVVKSERETTTTTEDDGDAAPDMGAMEPSPSTPLRAVNALVPFGTIIGATLGGMILDGRKAVKASGHVGRVTVMQALAKGDSVLALLWGSTLGCAAALTLLLSQKILDLDTAMGTVVEGMKEVIEPIIVLALAWALGGIIQSTGTASFIAAALTSGGLPAWALPASTSILSYVISFATGSSFGTMGILFPLIGPLAWELGGGDQRLLTHCFGCVLGGSLFGNVFSPIADTTILTQLATRVPLTDHVRTAGPYAALVGGLCLLLGDLPVGLKLWGPLPAVGLIIGAQSLVLRLIGKRS</sequence>
<protein>
    <recommendedName>
        <fullName evidence="9">Na+/H+ antiporter NhaC-like C-terminal domain-containing protein</fullName>
    </recommendedName>
</protein>
<evidence type="ECO:0000256" key="7">
    <source>
        <dbReference type="SAM" id="Phobius"/>
    </source>
</evidence>
<feature type="transmembrane region" description="Helical" evidence="7">
    <location>
        <begin position="244"/>
        <end position="261"/>
    </location>
</feature>
<accession>A0A8J2WUT3</accession>
<feature type="transmembrane region" description="Helical" evidence="7">
    <location>
        <begin position="395"/>
        <end position="412"/>
    </location>
</feature>
<evidence type="ECO:0000256" key="1">
    <source>
        <dbReference type="ARBA" id="ARBA00004651"/>
    </source>
</evidence>
<evidence type="ECO:0000256" key="3">
    <source>
        <dbReference type="ARBA" id="ARBA00022692"/>
    </source>
</evidence>
<feature type="transmembrane region" description="Helical" evidence="7">
    <location>
        <begin position="548"/>
        <end position="566"/>
    </location>
</feature>
<evidence type="ECO:0000256" key="5">
    <source>
        <dbReference type="ARBA" id="ARBA00023136"/>
    </source>
</evidence>
<reference evidence="10" key="1">
    <citation type="submission" date="2021-11" db="EMBL/GenBank/DDBJ databases">
        <authorList>
            <consortium name="Genoscope - CEA"/>
            <person name="William W."/>
        </authorList>
    </citation>
    <scope>NUCLEOTIDE SEQUENCE</scope>
</reference>
<keyword evidence="4 7" id="KW-1133">Transmembrane helix</keyword>
<proteinExistence type="predicted"/>
<dbReference type="InterPro" id="IPR018461">
    <property type="entry name" value="Na/H_Antiport_NhaC-like_C"/>
</dbReference>
<feature type="transmembrane region" description="Helical" evidence="7">
    <location>
        <begin position="355"/>
        <end position="374"/>
    </location>
</feature>
<keyword evidence="3 7" id="KW-0812">Transmembrane</keyword>
<keyword evidence="2" id="KW-1003">Cell membrane</keyword>
<feature type="signal peptide" evidence="8">
    <location>
        <begin position="1"/>
        <end position="21"/>
    </location>
</feature>
<dbReference type="GO" id="GO:0005886">
    <property type="term" value="C:plasma membrane"/>
    <property type="evidence" value="ECO:0007669"/>
    <property type="project" value="UniProtKB-SubCell"/>
</dbReference>
<evidence type="ECO:0000256" key="8">
    <source>
        <dbReference type="SAM" id="SignalP"/>
    </source>
</evidence>
<keyword evidence="5 7" id="KW-0472">Membrane</keyword>
<evidence type="ECO:0000256" key="4">
    <source>
        <dbReference type="ARBA" id="ARBA00022989"/>
    </source>
</evidence>
<evidence type="ECO:0000313" key="11">
    <source>
        <dbReference type="Proteomes" id="UP000789595"/>
    </source>
</evidence>
<feature type="region of interest" description="Disordered" evidence="6">
    <location>
        <begin position="276"/>
        <end position="295"/>
    </location>
</feature>
<name>A0A8J2WUT3_9STRA</name>
<keyword evidence="8" id="KW-0732">Signal</keyword>
<dbReference type="Pfam" id="PF03553">
    <property type="entry name" value="Na_H_antiporter"/>
    <property type="match status" value="1"/>
</dbReference>
<feature type="domain" description="Na+/H+ antiporter NhaC-like C-terminal" evidence="9">
    <location>
        <begin position="209"/>
        <end position="529"/>
    </location>
</feature>
<feature type="transmembrane region" description="Helical" evidence="7">
    <location>
        <begin position="154"/>
        <end position="175"/>
    </location>
</feature>
<organism evidence="10 11">
    <name type="scientific">Pelagomonas calceolata</name>
    <dbReference type="NCBI Taxonomy" id="35677"/>
    <lineage>
        <taxon>Eukaryota</taxon>
        <taxon>Sar</taxon>
        <taxon>Stramenopiles</taxon>
        <taxon>Ochrophyta</taxon>
        <taxon>Pelagophyceae</taxon>
        <taxon>Pelagomonadales</taxon>
        <taxon>Pelagomonadaceae</taxon>
        <taxon>Pelagomonas</taxon>
    </lineage>
</organism>
<gene>
    <name evidence="10" type="ORF">PECAL_2P11890</name>
</gene>
<evidence type="ECO:0000259" key="9">
    <source>
        <dbReference type="Pfam" id="PF03553"/>
    </source>
</evidence>
<evidence type="ECO:0000256" key="6">
    <source>
        <dbReference type="SAM" id="MobiDB-lite"/>
    </source>
</evidence>
<feature type="chain" id="PRO_5035162107" description="Na+/H+ antiporter NhaC-like C-terminal domain-containing protein" evidence="8">
    <location>
        <begin position="22"/>
        <end position="569"/>
    </location>
</feature>
<dbReference type="AlphaFoldDB" id="A0A8J2WUT3"/>
<comment type="subcellular location">
    <subcellularLocation>
        <location evidence="1">Cell membrane</location>
        <topology evidence="1">Multi-pass membrane protein</topology>
    </subcellularLocation>
</comment>
<comment type="caution">
    <text evidence="10">The sequence shown here is derived from an EMBL/GenBank/DDBJ whole genome shotgun (WGS) entry which is preliminary data.</text>
</comment>
<dbReference type="OrthoDB" id="5593520at2759"/>
<dbReference type="Proteomes" id="UP000789595">
    <property type="component" value="Unassembled WGS sequence"/>
</dbReference>
<evidence type="ECO:0000256" key="2">
    <source>
        <dbReference type="ARBA" id="ARBA00022475"/>
    </source>
</evidence>
<feature type="transmembrane region" description="Helical" evidence="7">
    <location>
        <begin position="308"/>
        <end position="328"/>
    </location>
</feature>
<feature type="transmembrane region" description="Helical" evidence="7">
    <location>
        <begin position="196"/>
        <end position="214"/>
    </location>
</feature>
<keyword evidence="11" id="KW-1185">Reference proteome</keyword>
<feature type="transmembrane region" description="Helical" evidence="7">
    <location>
        <begin position="442"/>
        <end position="466"/>
    </location>
</feature>
<dbReference type="PANTHER" id="PTHR43478:SF1">
    <property type="entry name" value="NA+_H+ ANTIPORTER NHAC-LIKE C-TERMINAL DOMAIN-CONTAINING PROTEIN"/>
    <property type="match status" value="1"/>
</dbReference>
<feature type="transmembrane region" description="Helical" evidence="7">
    <location>
        <begin position="521"/>
        <end position="542"/>
    </location>
</feature>
<evidence type="ECO:0000313" key="10">
    <source>
        <dbReference type="EMBL" id="CAH0368139.1"/>
    </source>
</evidence>
<dbReference type="EMBL" id="CAKKNE010000002">
    <property type="protein sequence ID" value="CAH0368139.1"/>
    <property type="molecule type" value="Genomic_DNA"/>
</dbReference>
<feature type="transmembrane region" description="Helical" evidence="7">
    <location>
        <begin position="478"/>
        <end position="500"/>
    </location>
</feature>